<protein>
    <submittedName>
        <fullName evidence="2">Uncharacterized protein</fullName>
    </submittedName>
</protein>
<name>A0AC34FX19_9BILA</name>
<proteinExistence type="predicted"/>
<dbReference type="Proteomes" id="UP000887579">
    <property type="component" value="Unplaced"/>
</dbReference>
<evidence type="ECO:0000313" key="1">
    <source>
        <dbReference type="Proteomes" id="UP000887579"/>
    </source>
</evidence>
<dbReference type="WBParaSite" id="ES5_v2.g21280.t1">
    <property type="protein sequence ID" value="ES5_v2.g21280.t1"/>
    <property type="gene ID" value="ES5_v2.g21280"/>
</dbReference>
<accession>A0AC34FX19</accession>
<sequence length="145" mass="16697">MQTYIIGFVVVLTLYIAYEIHKNRRRNGKRGIPILGYFFDSFTVIACELEECETSGASSKSGKKHGEHKKHSHHHHHHKHHHKCSKKNKNAKEKQLQPVALDLVEDKTQRSEKKSSKALKKKLNENDSMDVVKLDLIPAPVKKQQ</sequence>
<evidence type="ECO:0000313" key="2">
    <source>
        <dbReference type="WBParaSite" id="ES5_v2.g21280.t1"/>
    </source>
</evidence>
<organism evidence="1 2">
    <name type="scientific">Panagrolaimus sp. ES5</name>
    <dbReference type="NCBI Taxonomy" id="591445"/>
    <lineage>
        <taxon>Eukaryota</taxon>
        <taxon>Metazoa</taxon>
        <taxon>Ecdysozoa</taxon>
        <taxon>Nematoda</taxon>
        <taxon>Chromadorea</taxon>
        <taxon>Rhabditida</taxon>
        <taxon>Tylenchina</taxon>
        <taxon>Panagrolaimomorpha</taxon>
        <taxon>Panagrolaimoidea</taxon>
        <taxon>Panagrolaimidae</taxon>
        <taxon>Panagrolaimus</taxon>
    </lineage>
</organism>
<reference evidence="2" key="1">
    <citation type="submission" date="2022-11" db="UniProtKB">
        <authorList>
            <consortium name="WormBaseParasite"/>
        </authorList>
    </citation>
    <scope>IDENTIFICATION</scope>
</reference>